<name>A0A369CF33_9GAMM</name>
<dbReference type="CDD" id="cd14797">
    <property type="entry name" value="DUF302"/>
    <property type="match status" value="1"/>
</dbReference>
<dbReference type="RefSeq" id="WP_114279087.1">
    <property type="nucleotide sequence ID" value="NZ_QPJY01000002.1"/>
</dbReference>
<dbReference type="InterPro" id="IPR035923">
    <property type="entry name" value="TT1751-like_sf"/>
</dbReference>
<reference evidence="2 3" key="1">
    <citation type="submission" date="2018-07" db="EMBL/GenBank/DDBJ databases">
        <title>Genomic Encyclopedia of Type Strains, Phase IV (KMG-IV): sequencing the most valuable type-strain genomes for metagenomic binning, comparative biology and taxonomic classification.</title>
        <authorList>
            <person name="Goeker M."/>
        </authorList>
    </citation>
    <scope>NUCLEOTIDE SEQUENCE [LARGE SCALE GENOMIC DNA]</scope>
    <source>
        <strain evidence="2 3">DSM 26407</strain>
    </source>
</reference>
<evidence type="ECO:0000256" key="1">
    <source>
        <dbReference type="SAM" id="SignalP"/>
    </source>
</evidence>
<keyword evidence="1" id="KW-0732">Signal</keyword>
<dbReference type="EMBL" id="QPJY01000002">
    <property type="protein sequence ID" value="RCX32283.1"/>
    <property type="molecule type" value="Genomic_DNA"/>
</dbReference>
<dbReference type="AlphaFoldDB" id="A0A369CF33"/>
<dbReference type="Gene3D" id="3.30.310.70">
    <property type="entry name" value="TT1751-like domain"/>
    <property type="match status" value="1"/>
</dbReference>
<keyword evidence="3" id="KW-1185">Reference proteome</keyword>
<protein>
    <submittedName>
        <fullName evidence="2">Uncharacterized protein (DUF302 family)</fullName>
    </submittedName>
</protein>
<evidence type="ECO:0000313" key="3">
    <source>
        <dbReference type="Proteomes" id="UP000252707"/>
    </source>
</evidence>
<comment type="caution">
    <text evidence="2">The sequence shown here is derived from an EMBL/GenBank/DDBJ whole genome shotgun (WGS) entry which is preliminary data.</text>
</comment>
<evidence type="ECO:0000313" key="2">
    <source>
        <dbReference type="EMBL" id="RCX32283.1"/>
    </source>
</evidence>
<feature type="chain" id="PRO_5017033799" evidence="1">
    <location>
        <begin position="22"/>
        <end position="157"/>
    </location>
</feature>
<gene>
    <name evidence="2" type="ORF">DFQ59_102645</name>
</gene>
<proteinExistence type="predicted"/>
<dbReference type="SUPFAM" id="SSF103247">
    <property type="entry name" value="TT1751-like"/>
    <property type="match status" value="1"/>
</dbReference>
<accession>A0A369CF33</accession>
<dbReference type="Proteomes" id="UP000252707">
    <property type="component" value="Unassembled WGS sequence"/>
</dbReference>
<sequence>MHRTLNRWLALALFVPALALAEPDFRAVYSTQGSFEDVKQGVELAITGRGLVISHYSNIGEMLARTGEDVGSDRQVYLQAGVIEFCSAVMSRKMMEADPGNIIFCPYAISLYVLPDAPDTVHLSYERLSKVAEGGTTEVLAEIEALLDGIVQEAMAF</sequence>
<feature type="signal peptide" evidence="1">
    <location>
        <begin position="1"/>
        <end position="21"/>
    </location>
</feature>
<dbReference type="OrthoDB" id="7363179at2"/>
<dbReference type="InterPro" id="IPR005180">
    <property type="entry name" value="DUF302"/>
</dbReference>
<organism evidence="2 3">
    <name type="scientific">Thioalbus denitrificans</name>
    <dbReference type="NCBI Taxonomy" id="547122"/>
    <lineage>
        <taxon>Bacteria</taxon>
        <taxon>Pseudomonadati</taxon>
        <taxon>Pseudomonadota</taxon>
        <taxon>Gammaproteobacteria</taxon>
        <taxon>Chromatiales</taxon>
        <taxon>Ectothiorhodospiraceae</taxon>
        <taxon>Thioalbus</taxon>
    </lineage>
</organism>